<evidence type="ECO:0000313" key="2">
    <source>
        <dbReference type="Proteomes" id="UP000789920"/>
    </source>
</evidence>
<comment type="caution">
    <text evidence="1">The sequence shown here is derived from an EMBL/GenBank/DDBJ whole genome shotgun (WGS) entry which is preliminary data.</text>
</comment>
<evidence type="ECO:0000313" key="1">
    <source>
        <dbReference type="EMBL" id="CAG8816925.1"/>
    </source>
</evidence>
<accession>A0ACA9RZA2</accession>
<organism evidence="1 2">
    <name type="scientific">Racocetra persica</name>
    <dbReference type="NCBI Taxonomy" id="160502"/>
    <lineage>
        <taxon>Eukaryota</taxon>
        <taxon>Fungi</taxon>
        <taxon>Fungi incertae sedis</taxon>
        <taxon>Mucoromycota</taxon>
        <taxon>Glomeromycotina</taxon>
        <taxon>Glomeromycetes</taxon>
        <taxon>Diversisporales</taxon>
        <taxon>Gigasporaceae</taxon>
        <taxon>Racocetra</taxon>
    </lineage>
</organism>
<dbReference type="Proteomes" id="UP000789920">
    <property type="component" value="Unassembled WGS sequence"/>
</dbReference>
<dbReference type="EMBL" id="CAJVQC010079174">
    <property type="protein sequence ID" value="CAG8816925.1"/>
    <property type="molecule type" value="Genomic_DNA"/>
</dbReference>
<protein>
    <submittedName>
        <fullName evidence="1">1349_t:CDS:1</fullName>
    </submittedName>
</protein>
<reference evidence="1" key="1">
    <citation type="submission" date="2021-06" db="EMBL/GenBank/DDBJ databases">
        <authorList>
            <person name="Kallberg Y."/>
            <person name="Tangrot J."/>
            <person name="Rosling A."/>
        </authorList>
    </citation>
    <scope>NUCLEOTIDE SEQUENCE</scope>
    <source>
        <strain evidence="1">MA461A</strain>
    </source>
</reference>
<gene>
    <name evidence="1" type="ORF">RPERSI_LOCUS24565</name>
</gene>
<name>A0ACA9RZA2_9GLOM</name>
<proteinExistence type="predicted"/>
<keyword evidence="2" id="KW-1185">Reference proteome</keyword>
<sequence length="98" mass="10846">GSIQIIQNAYQDIVPTKSMKIKSFISSLINELHSLTPLLLSPKPFALIGNLSKYSCKYSVSVPEIKNLWSDQSNMLSISSRTSLGHVADAYFNSVRRG</sequence>
<feature type="non-terminal residue" evidence="1">
    <location>
        <position position="1"/>
    </location>
</feature>